<dbReference type="GO" id="GO:0003677">
    <property type="term" value="F:DNA binding"/>
    <property type="evidence" value="ECO:0007669"/>
    <property type="project" value="InterPro"/>
</dbReference>
<proteinExistence type="predicted"/>
<organism evidence="2">
    <name type="scientific">Sulfitobacter litoralis</name>
    <dbReference type="NCBI Taxonomy" id="335975"/>
    <lineage>
        <taxon>Bacteria</taxon>
        <taxon>Pseudomonadati</taxon>
        <taxon>Pseudomonadota</taxon>
        <taxon>Alphaproteobacteria</taxon>
        <taxon>Rhodobacterales</taxon>
        <taxon>Roseobacteraceae</taxon>
        <taxon>Sulfitobacter</taxon>
    </lineage>
</organism>
<dbReference type="Proteomes" id="UP000885704">
    <property type="component" value="Unassembled WGS sequence"/>
</dbReference>
<dbReference type="GO" id="GO:0006310">
    <property type="term" value="P:DNA recombination"/>
    <property type="evidence" value="ECO:0007669"/>
    <property type="project" value="TreeGrafter"/>
</dbReference>
<dbReference type="AlphaFoldDB" id="A0A7V1BEQ9"/>
<dbReference type="PROSITE" id="PS52039">
    <property type="entry name" value="TOPO_IA_2"/>
    <property type="match status" value="1"/>
</dbReference>
<dbReference type="InterPro" id="IPR013497">
    <property type="entry name" value="Topo_IA_cen"/>
</dbReference>
<protein>
    <submittedName>
        <fullName evidence="2">Type IA DNA topoisomerase</fullName>
    </submittedName>
</protein>
<name>A0A7V1BEQ9_9RHOB</name>
<dbReference type="EMBL" id="DRFN01000017">
    <property type="protein sequence ID" value="HDZ51493.1"/>
    <property type="molecule type" value="Genomic_DNA"/>
</dbReference>
<dbReference type="GO" id="GO:0006265">
    <property type="term" value="P:DNA topological change"/>
    <property type="evidence" value="ECO:0007669"/>
    <property type="project" value="InterPro"/>
</dbReference>
<dbReference type="InterPro" id="IPR013826">
    <property type="entry name" value="Topo_IA_cen_sub3"/>
</dbReference>
<dbReference type="InterPro" id="IPR000380">
    <property type="entry name" value="Topo_IA"/>
</dbReference>
<dbReference type="InterPro" id="IPR023405">
    <property type="entry name" value="Topo_IA_core_domain"/>
</dbReference>
<dbReference type="SUPFAM" id="SSF56712">
    <property type="entry name" value="Prokaryotic type I DNA topoisomerase"/>
    <property type="match status" value="1"/>
</dbReference>
<gene>
    <name evidence="2" type="ORF">ENH63_06820</name>
</gene>
<dbReference type="PRINTS" id="PR00417">
    <property type="entry name" value="PRTPISMRASEI"/>
</dbReference>
<comment type="caution">
    <text evidence="2">The sequence shown here is derived from an EMBL/GenBank/DDBJ whole genome shotgun (WGS) entry which is preliminary data.</text>
</comment>
<reference evidence="2" key="1">
    <citation type="journal article" date="2020" name="mSystems">
        <title>Genome- and Community-Level Interaction Insights into Carbon Utilization and Element Cycling Functions of Hydrothermarchaeota in Hydrothermal Sediment.</title>
        <authorList>
            <person name="Zhou Z."/>
            <person name="Liu Y."/>
            <person name="Xu W."/>
            <person name="Pan J."/>
            <person name="Luo Z.H."/>
            <person name="Li M."/>
        </authorList>
    </citation>
    <scope>NUCLEOTIDE SEQUENCE [LARGE SCALE GENOMIC DNA]</scope>
    <source>
        <strain evidence="2">HyVt-323</strain>
    </source>
</reference>
<dbReference type="PANTHER" id="PTHR11390:SF21">
    <property type="entry name" value="DNA TOPOISOMERASE 3-ALPHA"/>
    <property type="match status" value="1"/>
</dbReference>
<dbReference type="Pfam" id="PF01131">
    <property type="entry name" value="Topoisom_bac"/>
    <property type="match status" value="1"/>
</dbReference>
<dbReference type="Gene3D" id="1.10.290.10">
    <property type="entry name" value="Topoisomerase I, domain 4"/>
    <property type="match status" value="1"/>
</dbReference>
<sequence>MMCKRKRWMQSLIFIEAYGKVPAWSRISHALGLKAEIVATSGHLCRFPDSLYPLGIKVSKGQAIDVTRVPRSEIDRRIRKAIHGRAHGSEIIIATDDDPEGDVIALDVMRVIVDVDPTLIESCIRIRPGAITREGVEASIANARARGGGIDDLVSRAVSGRTRALTDRWMGATFSRIANAGCGRVRAGMLGAALCWGRSPELVRGLPETGEMTFQCRSGAGGLPFTAQVSLKGAIPDDLASIARRYAGRLIPGHVNPMRSVGAAVAPRLQHITPFNTGDALAYAARFHKVGTRAAMGGLQSAYMKGRISYPRTDNRTISPASAAQVAQAARICGLRDVDMRHASKFAHTNDSDGITAHEGIYPTPRMTKEEMDRFRTLVKRPIKDIDPTDAQQVEDLMVILVARRIFEALRDGEMAPGVFHARDDSDLTDAERDALADLEWRRPAGQSLPWGRSQATGLRIWPLASVLVEGMMIEQIGRPSTWASHADQVEQSGQITIPSVGALPEPSPQGLRILKSLPRGIWNPDTCRMIEHTMSVVASDEDIGADITHRMRSRIDVWFSGISQEVRAALVEMLKSQSDGAGRAPTKAAENVRPIDVDPDLDAFADEEPETIDMAL</sequence>
<dbReference type="GO" id="GO:0006281">
    <property type="term" value="P:DNA repair"/>
    <property type="evidence" value="ECO:0007669"/>
    <property type="project" value="TreeGrafter"/>
</dbReference>
<evidence type="ECO:0000259" key="1">
    <source>
        <dbReference type="PROSITE" id="PS52039"/>
    </source>
</evidence>
<evidence type="ECO:0000313" key="2">
    <source>
        <dbReference type="EMBL" id="HDZ51493.1"/>
    </source>
</evidence>
<dbReference type="Gene3D" id="3.40.50.140">
    <property type="match status" value="1"/>
</dbReference>
<dbReference type="GO" id="GO:0003917">
    <property type="term" value="F:DNA topoisomerase type I (single strand cut, ATP-independent) activity"/>
    <property type="evidence" value="ECO:0007669"/>
    <property type="project" value="InterPro"/>
</dbReference>
<dbReference type="PANTHER" id="PTHR11390">
    <property type="entry name" value="PROKARYOTIC DNA TOPOISOMERASE"/>
    <property type="match status" value="1"/>
</dbReference>
<accession>A0A7V1BEQ9</accession>
<feature type="domain" description="Topo IA-type catalytic" evidence="1">
    <location>
        <begin position="153"/>
        <end position="560"/>
    </location>
</feature>